<feature type="transmembrane region" description="Helical" evidence="1">
    <location>
        <begin position="299"/>
        <end position="315"/>
    </location>
</feature>
<dbReference type="AlphaFoldDB" id="A0A7W3UL47"/>
<feature type="transmembrane region" description="Helical" evidence="1">
    <location>
        <begin position="184"/>
        <end position="206"/>
    </location>
</feature>
<keyword evidence="1" id="KW-0812">Transmembrane</keyword>
<name>A0A7W3UL47_9LACO</name>
<feature type="transmembrane region" description="Helical" evidence="1">
    <location>
        <begin position="151"/>
        <end position="172"/>
    </location>
</feature>
<evidence type="ECO:0000313" key="2">
    <source>
        <dbReference type="EMBL" id="MBB1097572.1"/>
    </source>
</evidence>
<protein>
    <recommendedName>
        <fullName evidence="4">MFS transporter</fullName>
    </recommendedName>
</protein>
<dbReference type="Proteomes" id="UP000517106">
    <property type="component" value="Unassembled WGS sequence"/>
</dbReference>
<feature type="transmembrane region" description="Helical" evidence="1">
    <location>
        <begin position="321"/>
        <end position="338"/>
    </location>
</feature>
<gene>
    <name evidence="2" type="ORF">H5S09_06420</name>
</gene>
<feature type="transmembrane region" description="Helical" evidence="1">
    <location>
        <begin position="212"/>
        <end position="229"/>
    </location>
</feature>
<dbReference type="EMBL" id="JACIVA010000046">
    <property type="protein sequence ID" value="MBB1097572.1"/>
    <property type="molecule type" value="Genomic_DNA"/>
</dbReference>
<keyword evidence="1" id="KW-0472">Membrane</keyword>
<feature type="transmembrane region" description="Helical" evidence="1">
    <location>
        <begin position="401"/>
        <end position="420"/>
    </location>
</feature>
<feature type="transmembrane region" description="Helical" evidence="1">
    <location>
        <begin position="241"/>
        <end position="262"/>
    </location>
</feature>
<sequence length="436" mass="49438">MKKILAINHEFVARSYILFPTLLFAFSIIAHANVIMFVWPFIFVYTVEKVMPFILDGRLNLAAWSGVTKFCSIVAFIGGILACVGIYFRIEWIASIAAILIGFGVTGLKLLGDPNKEVAGINFKRVNIIAGVSVIVGLIVLGLLLMKTPLVFGFIFYTLILGLEVLYAYMVVKRERTPLDLKFSFNLKAAFPAIAVLIVVFIISVFKKTGRISDFSWVLIILAILGIILELRNIFGQPFKLFRIWLGAIKNYVIIYTLLFAFQQNKVYWIFIVFIELMVGGMLTAFLDKKLQVVKLVTRYKATLGILFLGLFLTYTDRTYLIGTAIIVLSSILLGKWVKVQVPDKYSSIDQKLSVFGSLCNQIALFGMLEVISFFKLDNKSALLIPYIDHQQELQYSREMFYLRVSMIILFIITGIFVIFHDRAYLFTSKRANEAS</sequence>
<dbReference type="RefSeq" id="WP_182596297.1">
    <property type="nucleotide sequence ID" value="NZ_JACIVA010000046.1"/>
</dbReference>
<evidence type="ECO:0000256" key="1">
    <source>
        <dbReference type="SAM" id="Phobius"/>
    </source>
</evidence>
<feature type="transmembrane region" description="Helical" evidence="1">
    <location>
        <begin position="93"/>
        <end position="111"/>
    </location>
</feature>
<keyword evidence="3" id="KW-1185">Reference proteome</keyword>
<feature type="transmembrane region" description="Helical" evidence="1">
    <location>
        <begin position="268"/>
        <end position="287"/>
    </location>
</feature>
<reference evidence="2 3" key="1">
    <citation type="submission" date="2020-07" db="EMBL/GenBank/DDBJ databases">
        <title>Description of Limosilactobacillus balticus sp. nov., Limosilactobacillus agrestis sp. nov., Limosilactobacillus albertensis sp. nov., Limosilactobacillus rudii sp. nov., Limosilactobacillus fastidiosus sp. nov., five novel Limosilactobacillus species isolated from the vertebrate gastrointestinal tract, and proposal of 6 subspecies of Limosilactobacillus reuteri adapted to the gastrointestinal tract of specific vertebrate hosts.</title>
        <authorList>
            <person name="Li F."/>
            <person name="Cheng C."/>
            <person name="Zheng J."/>
            <person name="Quevedo R.M."/>
            <person name="Li J."/>
            <person name="Roos S."/>
            <person name="Gaenzle M.G."/>
            <person name="Walter J."/>
        </authorList>
    </citation>
    <scope>NUCLEOTIDE SEQUENCE [LARGE SCALE GENOMIC DNA]</scope>
    <source>
        <strain evidence="2 3">STM2_1</strain>
    </source>
</reference>
<proteinExistence type="predicted"/>
<evidence type="ECO:0008006" key="4">
    <source>
        <dbReference type="Google" id="ProtNLM"/>
    </source>
</evidence>
<organism evidence="2 3">
    <name type="scientific">Limosilactobacillus rudii</name>
    <dbReference type="NCBI Taxonomy" id="2759755"/>
    <lineage>
        <taxon>Bacteria</taxon>
        <taxon>Bacillati</taxon>
        <taxon>Bacillota</taxon>
        <taxon>Bacilli</taxon>
        <taxon>Lactobacillales</taxon>
        <taxon>Lactobacillaceae</taxon>
        <taxon>Limosilactobacillus</taxon>
    </lineage>
</organism>
<feature type="transmembrane region" description="Helical" evidence="1">
    <location>
        <begin position="123"/>
        <end position="145"/>
    </location>
</feature>
<feature type="transmembrane region" description="Helical" evidence="1">
    <location>
        <begin position="359"/>
        <end position="377"/>
    </location>
</feature>
<keyword evidence="1" id="KW-1133">Transmembrane helix</keyword>
<accession>A0A7W3UL47</accession>
<feature type="transmembrane region" description="Helical" evidence="1">
    <location>
        <begin position="67"/>
        <end position="87"/>
    </location>
</feature>
<comment type="caution">
    <text evidence="2">The sequence shown here is derived from an EMBL/GenBank/DDBJ whole genome shotgun (WGS) entry which is preliminary data.</text>
</comment>
<evidence type="ECO:0000313" key="3">
    <source>
        <dbReference type="Proteomes" id="UP000517106"/>
    </source>
</evidence>